<gene>
    <name evidence="3" type="ORF">C8F04DRAFT_1274945</name>
</gene>
<dbReference type="AlphaFoldDB" id="A0AAD6S3I1"/>
<comment type="caution">
    <text evidence="3">The sequence shown here is derived from an EMBL/GenBank/DDBJ whole genome shotgun (WGS) entry which is preliminary data.</text>
</comment>
<evidence type="ECO:0000313" key="3">
    <source>
        <dbReference type="EMBL" id="KAJ7020551.1"/>
    </source>
</evidence>
<evidence type="ECO:0000313" key="4">
    <source>
        <dbReference type="Proteomes" id="UP001218188"/>
    </source>
</evidence>
<organism evidence="3 4">
    <name type="scientific">Mycena alexandri</name>
    <dbReference type="NCBI Taxonomy" id="1745969"/>
    <lineage>
        <taxon>Eukaryota</taxon>
        <taxon>Fungi</taxon>
        <taxon>Dikarya</taxon>
        <taxon>Basidiomycota</taxon>
        <taxon>Agaricomycotina</taxon>
        <taxon>Agaricomycetes</taxon>
        <taxon>Agaricomycetidae</taxon>
        <taxon>Agaricales</taxon>
        <taxon>Marasmiineae</taxon>
        <taxon>Mycenaceae</taxon>
        <taxon>Mycena</taxon>
    </lineage>
</organism>
<dbReference type="EMBL" id="JARJCM010000259">
    <property type="protein sequence ID" value="KAJ7020551.1"/>
    <property type="molecule type" value="Genomic_DNA"/>
</dbReference>
<keyword evidence="2" id="KW-0472">Membrane</keyword>
<keyword evidence="2" id="KW-0812">Transmembrane</keyword>
<protein>
    <submittedName>
        <fullName evidence="3">Uncharacterized protein</fullName>
    </submittedName>
</protein>
<feature type="transmembrane region" description="Helical" evidence="2">
    <location>
        <begin position="39"/>
        <end position="57"/>
    </location>
</feature>
<evidence type="ECO:0000256" key="1">
    <source>
        <dbReference type="SAM" id="MobiDB-lite"/>
    </source>
</evidence>
<evidence type="ECO:0000256" key="2">
    <source>
        <dbReference type="SAM" id="Phobius"/>
    </source>
</evidence>
<reference evidence="3" key="1">
    <citation type="submission" date="2023-03" db="EMBL/GenBank/DDBJ databases">
        <title>Massive genome expansion in bonnet fungi (Mycena s.s.) driven by repeated elements and novel gene families across ecological guilds.</title>
        <authorList>
            <consortium name="Lawrence Berkeley National Laboratory"/>
            <person name="Harder C.B."/>
            <person name="Miyauchi S."/>
            <person name="Viragh M."/>
            <person name="Kuo A."/>
            <person name="Thoen E."/>
            <person name="Andreopoulos B."/>
            <person name="Lu D."/>
            <person name="Skrede I."/>
            <person name="Drula E."/>
            <person name="Henrissat B."/>
            <person name="Morin E."/>
            <person name="Kohler A."/>
            <person name="Barry K."/>
            <person name="LaButti K."/>
            <person name="Morin E."/>
            <person name="Salamov A."/>
            <person name="Lipzen A."/>
            <person name="Mereny Z."/>
            <person name="Hegedus B."/>
            <person name="Baldrian P."/>
            <person name="Stursova M."/>
            <person name="Weitz H."/>
            <person name="Taylor A."/>
            <person name="Grigoriev I.V."/>
            <person name="Nagy L.G."/>
            <person name="Martin F."/>
            <person name="Kauserud H."/>
        </authorList>
    </citation>
    <scope>NUCLEOTIDE SEQUENCE</scope>
    <source>
        <strain evidence="3">CBHHK200</strain>
    </source>
</reference>
<name>A0AAD6S3I1_9AGAR</name>
<proteinExistence type="predicted"/>
<accession>A0AAD6S3I1</accession>
<dbReference type="Proteomes" id="UP001218188">
    <property type="component" value="Unassembled WGS sequence"/>
</dbReference>
<keyword evidence="2" id="KW-1133">Transmembrane helix</keyword>
<keyword evidence="4" id="KW-1185">Reference proteome</keyword>
<feature type="region of interest" description="Disordered" evidence="1">
    <location>
        <begin position="65"/>
        <end position="86"/>
    </location>
</feature>
<sequence length="181" mass="19145">MSSSANNTAATATQTLFASVAAAAVSPSASDAQRAAAMQYLASLIDIGVPTICVWSLPLRRPQRRRPSALQPPRLPPPPSFAAATTAPASTAGTIAPWTAGILYGVVPDLHLHDFTVQDDGRPWYSIVRGRSVGITQDHSLASRAVLGVSNNGWRSHKTLAGALNEFNHALDLNLVEVRPF</sequence>